<dbReference type="Proteomes" id="UP000823399">
    <property type="component" value="Unassembled WGS sequence"/>
</dbReference>
<evidence type="ECO:0000313" key="3">
    <source>
        <dbReference type="Proteomes" id="UP000823399"/>
    </source>
</evidence>
<sequence length="360" mass="40742">MPRPKLYNTPEERQEAKRMHKRAYYARNKSTISAKMKDKYLARVDRDNTNPHKTSSNIMDKTSSDALKSLRKKLQGPLRKYLGGEPREVINKLLLDYLATGVSDRIRSAIGVVQDIFSELQDAEDDLSQQGKSGIGYTSACQATKDAKDMLLALEDVLSFILVNGIKLEELYMPDANRPKLYYAVQPKPSTKKKVVQTIAGFMAYLPNITILSTAPNCNIVQPKLSTKKKVVQAIAGFIKLQHATHTDIVYGFSKMAPPKWTSDEQEEWLKPYYEAFLVKQSEKCGNYRNFFADLYENWFEASPEPRPTGVTALGPMTLEELNEMKLAEDAQKVKLHNQFKNNFGATKAGRKAKAHKPLQ</sequence>
<gene>
    <name evidence="2" type="ORF">F5147DRAFT_778986</name>
</gene>
<name>A0A9P7JP29_9AGAM</name>
<feature type="region of interest" description="Disordered" evidence="1">
    <location>
        <begin position="1"/>
        <end position="21"/>
    </location>
</feature>
<comment type="caution">
    <text evidence="2">The sequence shown here is derived from an EMBL/GenBank/DDBJ whole genome shotgun (WGS) entry which is preliminary data.</text>
</comment>
<dbReference type="GeneID" id="64704478"/>
<dbReference type="EMBL" id="JABBWM010000079">
    <property type="protein sequence ID" value="KAG2094381.1"/>
    <property type="molecule type" value="Genomic_DNA"/>
</dbReference>
<proteinExistence type="predicted"/>
<evidence type="ECO:0000256" key="1">
    <source>
        <dbReference type="SAM" id="MobiDB-lite"/>
    </source>
</evidence>
<reference evidence="2" key="1">
    <citation type="journal article" date="2020" name="New Phytol.">
        <title>Comparative genomics reveals dynamic genome evolution in host specialist ectomycorrhizal fungi.</title>
        <authorList>
            <person name="Lofgren L.A."/>
            <person name="Nguyen N.H."/>
            <person name="Vilgalys R."/>
            <person name="Ruytinx J."/>
            <person name="Liao H.L."/>
            <person name="Branco S."/>
            <person name="Kuo A."/>
            <person name="LaButti K."/>
            <person name="Lipzen A."/>
            <person name="Andreopoulos W."/>
            <person name="Pangilinan J."/>
            <person name="Riley R."/>
            <person name="Hundley H."/>
            <person name="Na H."/>
            <person name="Barry K."/>
            <person name="Grigoriev I.V."/>
            <person name="Stajich J.E."/>
            <person name="Kennedy P.G."/>
        </authorList>
    </citation>
    <scope>NUCLEOTIDE SEQUENCE</scope>
    <source>
        <strain evidence="2">FC423</strain>
    </source>
</reference>
<organism evidence="2 3">
    <name type="scientific">Suillus discolor</name>
    <dbReference type="NCBI Taxonomy" id="1912936"/>
    <lineage>
        <taxon>Eukaryota</taxon>
        <taxon>Fungi</taxon>
        <taxon>Dikarya</taxon>
        <taxon>Basidiomycota</taxon>
        <taxon>Agaricomycotina</taxon>
        <taxon>Agaricomycetes</taxon>
        <taxon>Agaricomycetidae</taxon>
        <taxon>Boletales</taxon>
        <taxon>Suillineae</taxon>
        <taxon>Suillaceae</taxon>
        <taxon>Suillus</taxon>
    </lineage>
</organism>
<accession>A0A9P7JP29</accession>
<protein>
    <submittedName>
        <fullName evidence="2">Uncharacterized protein</fullName>
    </submittedName>
</protein>
<evidence type="ECO:0000313" key="2">
    <source>
        <dbReference type="EMBL" id="KAG2094381.1"/>
    </source>
</evidence>
<keyword evidence="3" id="KW-1185">Reference proteome</keyword>
<dbReference type="AlphaFoldDB" id="A0A9P7JP29"/>
<dbReference type="OrthoDB" id="2688776at2759"/>
<dbReference type="RefSeq" id="XP_041287501.1">
    <property type="nucleotide sequence ID" value="XM_041442219.1"/>
</dbReference>